<reference evidence="5" key="1">
    <citation type="submission" date="2020-05" db="EMBL/GenBank/DDBJ databases">
        <authorList>
            <person name="Chiriac C."/>
            <person name="Salcher M."/>
            <person name="Ghai R."/>
            <person name="Kavagutti S V."/>
        </authorList>
    </citation>
    <scope>NUCLEOTIDE SEQUENCE</scope>
</reference>
<feature type="domain" description="Gfo/Idh/MocA-like oxidoreductase N-terminal" evidence="3">
    <location>
        <begin position="48"/>
        <end position="113"/>
    </location>
</feature>
<evidence type="ECO:0000313" key="5">
    <source>
        <dbReference type="EMBL" id="CAB4800010.1"/>
    </source>
</evidence>
<name>A0A6J6XRV0_9ZZZZ</name>
<dbReference type="InterPro" id="IPR055170">
    <property type="entry name" value="GFO_IDH_MocA-like_dom"/>
</dbReference>
<dbReference type="Gene3D" id="3.30.360.10">
    <property type="entry name" value="Dihydrodipicolinate Reductase, domain 2"/>
    <property type="match status" value="1"/>
</dbReference>
<dbReference type="Pfam" id="PF22725">
    <property type="entry name" value="GFO_IDH_MocA_C3"/>
    <property type="match status" value="1"/>
</dbReference>
<evidence type="ECO:0000259" key="3">
    <source>
        <dbReference type="Pfam" id="PF01408"/>
    </source>
</evidence>
<dbReference type="SUPFAM" id="SSF51735">
    <property type="entry name" value="NAD(P)-binding Rossmann-fold domains"/>
    <property type="match status" value="1"/>
</dbReference>
<organism evidence="5">
    <name type="scientific">freshwater metagenome</name>
    <dbReference type="NCBI Taxonomy" id="449393"/>
    <lineage>
        <taxon>unclassified sequences</taxon>
        <taxon>metagenomes</taxon>
        <taxon>ecological metagenomes</taxon>
    </lineage>
</organism>
<protein>
    <submittedName>
        <fullName evidence="5">Unannotated protein</fullName>
    </submittedName>
</protein>
<dbReference type="GO" id="GO:0000166">
    <property type="term" value="F:nucleotide binding"/>
    <property type="evidence" value="ECO:0007669"/>
    <property type="project" value="InterPro"/>
</dbReference>
<dbReference type="Gene3D" id="3.40.50.720">
    <property type="entry name" value="NAD(P)-binding Rossmann-like Domain"/>
    <property type="match status" value="1"/>
</dbReference>
<evidence type="ECO:0000256" key="2">
    <source>
        <dbReference type="ARBA" id="ARBA00023002"/>
    </source>
</evidence>
<dbReference type="InterPro" id="IPR050984">
    <property type="entry name" value="Gfo/Idh/MocA_domain"/>
</dbReference>
<gene>
    <name evidence="5" type="ORF">UFOPK2992_00970</name>
</gene>
<sequence length="317" mass="33278">MPDTVVRPVTIGVLGGTSWIANEAVIPAINASPGATLGRVGSRSGSISYADVLADPLVDAVYIALPNDTHFEWVLAAAAAHKHVLCEKPMGVSQAEVRGMIEACDAAEVLLAEAFMTPFHPRSLAVDAYLRSGELGEIRHMDAAFTFCLAPGDNYRWLGERGGGALLDVGIYCLSPLLTAMGGPPSNVAARATVTGTVDGTTAVWLEWPTGATASVVTSIELAERQSLLVCGTSASLTVDRPFTPGEKDTSFSITHSDGRVERRTTAGANSYLAMIEAFAAAVHGQAKWPRPLSESVIMAELCDRIREVASVTGVTP</sequence>
<dbReference type="PANTHER" id="PTHR22604">
    <property type="entry name" value="OXIDOREDUCTASES"/>
    <property type="match status" value="1"/>
</dbReference>
<dbReference type="InterPro" id="IPR000683">
    <property type="entry name" value="Gfo/Idh/MocA-like_OxRdtase_N"/>
</dbReference>
<dbReference type="EMBL" id="CAFAAI010000157">
    <property type="protein sequence ID" value="CAB4800010.1"/>
    <property type="molecule type" value="Genomic_DNA"/>
</dbReference>
<dbReference type="PANTHER" id="PTHR22604:SF105">
    <property type="entry name" value="TRANS-1,2-DIHYDROBENZENE-1,2-DIOL DEHYDROGENASE"/>
    <property type="match status" value="1"/>
</dbReference>
<dbReference type="SUPFAM" id="SSF55347">
    <property type="entry name" value="Glyceraldehyde-3-phosphate dehydrogenase-like, C-terminal domain"/>
    <property type="match status" value="1"/>
</dbReference>
<evidence type="ECO:0000259" key="4">
    <source>
        <dbReference type="Pfam" id="PF22725"/>
    </source>
</evidence>
<comment type="similarity">
    <text evidence="1">Belongs to the Gfo/Idh/MocA family.</text>
</comment>
<dbReference type="GO" id="GO:0016491">
    <property type="term" value="F:oxidoreductase activity"/>
    <property type="evidence" value="ECO:0007669"/>
    <property type="project" value="UniProtKB-KW"/>
</dbReference>
<proteinExistence type="inferred from homology"/>
<accession>A0A6J6XRV0</accession>
<evidence type="ECO:0000256" key="1">
    <source>
        <dbReference type="ARBA" id="ARBA00010928"/>
    </source>
</evidence>
<dbReference type="Pfam" id="PF01408">
    <property type="entry name" value="GFO_IDH_MocA"/>
    <property type="match status" value="1"/>
</dbReference>
<feature type="domain" description="GFO/IDH/MocA-like oxidoreductase" evidence="4">
    <location>
        <begin position="125"/>
        <end position="237"/>
    </location>
</feature>
<dbReference type="AlphaFoldDB" id="A0A6J6XRV0"/>
<dbReference type="InterPro" id="IPR036291">
    <property type="entry name" value="NAD(P)-bd_dom_sf"/>
</dbReference>
<keyword evidence="2" id="KW-0560">Oxidoreductase</keyword>